<sequence length="83" mass="9216">MEYDEIVTSPYHGKIKAIPIQEDSLITEWEPLFIIQSLEGENKTIAIGISGRVQSIEVQEGDEVIPGMVLAYLREDSILIGAD</sequence>
<comment type="caution">
    <text evidence="1">The sequence shown here is derived from an EMBL/GenBank/DDBJ whole genome shotgun (WGS) entry which is preliminary data.</text>
</comment>
<proteinExistence type="predicted"/>
<organism evidence="1 2">
    <name type="scientific">Fredinandcohnia quinoae</name>
    <dbReference type="NCBI Taxonomy" id="2918902"/>
    <lineage>
        <taxon>Bacteria</taxon>
        <taxon>Bacillati</taxon>
        <taxon>Bacillota</taxon>
        <taxon>Bacilli</taxon>
        <taxon>Bacillales</taxon>
        <taxon>Bacillaceae</taxon>
        <taxon>Fredinandcohnia</taxon>
    </lineage>
</organism>
<dbReference type="InterPro" id="IPR011053">
    <property type="entry name" value="Single_hybrid_motif"/>
</dbReference>
<dbReference type="Gene3D" id="2.40.50.100">
    <property type="match status" value="1"/>
</dbReference>
<evidence type="ECO:0000313" key="2">
    <source>
        <dbReference type="Proteomes" id="UP001431131"/>
    </source>
</evidence>
<dbReference type="EMBL" id="JAKTTI010000014">
    <property type="protein sequence ID" value="MCH1625772.1"/>
    <property type="molecule type" value="Genomic_DNA"/>
</dbReference>
<dbReference type="Proteomes" id="UP001431131">
    <property type="component" value="Unassembled WGS sequence"/>
</dbReference>
<dbReference type="RefSeq" id="WP_240255550.1">
    <property type="nucleotide sequence ID" value="NZ_JAKTTI010000014.1"/>
</dbReference>
<evidence type="ECO:0000313" key="1">
    <source>
        <dbReference type="EMBL" id="MCH1625772.1"/>
    </source>
</evidence>
<protein>
    <submittedName>
        <fullName evidence="1">Biotin/lipoyl-binding protein</fullName>
    </submittedName>
</protein>
<dbReference type="SUPFAM" id="SSF51230">
    <property type="entry name" value="Single hybrid motif"/>
    <property type="match status" value="1"/>
</dbReference>
<gene>
    <name evidence="1" type="ORF">MJG50_10570</name>
</gene>
<accession>A0AAW5DYR1</accession>
<name>A0AAW5DYR1_9BACI</name>
<keyword evidence="2" id="KW-1185">Reference proteome</keyword>
<dbReference type="AlphaFoldDB" id="A0AAW5DYR1"/>
<reference evidence="1" key="1">
    <citation type="submission" date="2022-02" db="EMBL/GenBank/DDBJ databases">
        <title>Fredinandcohnia quinoae sp. nov. isolated from Chenopodium quinoa seeds.</title>
        <authorList>
            <person name="Saati-Santamaria Z."/>
            <person name="Flores-Felix J.D."/>
            <person name="Igual J.M."/>
            <person name="Velazquez E."/>
            <person name="Garcia-Fraile P."/>
            <person name="Martinez-Molina E."/>
        </authorList>
    </citation>
    <scope>NUCLEOTIDE SEQUENCE</scope>
    <source>
        <strain evidence="1">SECRCQ15</strain>
    </source>
</reference>